<feature type="transmembrane region" description="Helical" evidence="6">
    <location>
        <begin position="169"/>
        <end position="192"/>
    </location>
</feature>
<name>A0ABZ2M7W3_9BACT</name>
<proteinExistence type="predicted"/>
<dbReference type="RefSeq" id="WP_394828235.1">
    <property type="nucleotide sequence ID" value="NZ_CP089984.1"/>
</dbReference>
<keyword evidence="4 6" id="KW-1133">Transmembrane helix</keyword>
<protein>
    <submittedName>
        <fullName evidence="7">Flippase-like domain-containing protein</fullName>
    </submittedName>
</protein>
<comment type="subcellular location">
    <subcellularLocation>
        <location evidence="1">Cell membrane</location>
        <topology evidence="1">Multi-pass membrane protein</topology>
    </subcellularLocation>
</comment>
<dbReference type="EMBL" id="CP089984">
    <property type="protein sequence ID" value="WXB18602.1"/>
    <property type="molecule type" value="Genomic_DNA"/>
</dbReference>
<feature type="transmembrane region" description="Helical" evidence="6">
    <location>
        <begin position="137"/>
        <end position="157"/>
    </location>
</feature>
<feature type="transmembrane region" description="Helical" evidence="6">
    <location>
        <begin position="52"/>
        <end position="75"/>
    </location>
</feature>
<evidence type="ECO:0000313" key="7">
    <source>
        <dbReference type="EMBL" id="WXB18602.1"/>
    </source>
</evidence>
<sequence>MDIPMDAPRSRVRLDRIAQLVLAAAAVALFVTMVPRGALIDALHLVRATGPRLALVLLPFAVAVLFDSAAQAVLFSRLGRKAAIHVAAQARLASEAIALSTPGGGVLGEPVAALVLARRGNIPPGESVAVAAARRVLLMRVHAAWIVSGALAGWSLLAARSHDLLGSRWLPWLILASALLPLMAATGVDLAFASGSLAGKVLGGLTRIVPAKIKAYLRKGEAQALVVDGSAKSLLRSGVRALLVPALLFGGVWVAESCEAYLIIHLLGGSTPFVHVMAIEASASILRAIAFFAPAGIGVQDMGYLALLSGGDPRTAAVATGFVIVKRGREALTIAMGLVTLALSARRTRSTRAAGSLDAGER</sequence>
<accession>A0ABZ2M7W3</accession>
<evidence type="ECO:0000256" key="6">
    <source>
        <dbReference type="SAM" id="Phobius"/>
    </source>
</evidence>
<evidence type="ECO:0000256" key="2">
    <source>
        <dbReference type="ARBA" id="ARBA00022475"/>
    </source>
</evidence>
<organism evidence="7 8">
    <name type="scientific">Pendulispora albinea</name>
    <dbReference type="NCBI Taxonomy" id="2741071"/>
    <lineage>
        <taxon>Bacteria</taxon>
        <taxon>Pseudomonadati</taxon>
        <taxon>Myxococcota</taxon>
        <taxon>Myxococcia</taxon>
        <taxon>Myxococcales</taxon>
        <taxon>Sorangiineae</taxon>
        <taxon>Pendulisporaceae</taxon>
        <taxon>Pendulispora</taxon>
    </lineage>
</organism>
<reference evidence="7 8" key="1">
    <citation type="submission" date="2021-12" db="EMBL/GenBank/DDBJ databases">
        <title>Discovery of the Pendulisporaceae a myxobacterial family with distinct sporulation behavior and unique specialized metabolism.</title>
        <authorList>
            <person name="Garcia R."/>
            <person name="Popoff A."/>
            <person name="Bader C.D."/>
            <person name="Loehr J."/>
            <person name="Walesch S."/>
            <person name="Walt C."/>
            <person name="Boldt J."/>
            <person name="Bunk B."/>
            <person name="Haeckl F.J.F.P.J."/>
            <person name="Gunesch A.P."/>
            <person name="Birkelbach J."/>
            <person name="Nuebel U."/>
            <person name="Pietschmann T."/>
            <person name="Bach T."/>
            <person name="Mueller R."/>
        </authorList>
    </citation>
    <scope>NUCLEOTIDE SEQUENCE [LARGE SCALE GENOMIC DNA]</scope>
    <source>
        <strain evidence="7 8">MSr11954</strain>
    </source>
</reference>
<evidence type="ECO:0000256" key="4">
    <source>
        <dbReference type="ARBA" id="ARBA00022989"/>
    </source>
</evidence>
<evidence type="ECO:0000256" key="1">
    <source>
        <dbReference type="ARBA" id="ARBA00004651"/>
    </source>
</evidence>
<evidence type="ECO:0000256" key="5">
    <source>
        <dbReference type="ARBA" id="ARBA00023136"/>
    </source>
</evidence>
<keyword evidence="3 6" id="KW-0812">Transmembrane</keyword>
<keyword evidence="8" id="KW-1185">Reference proteome</keyword>
<gene>
    <name evidence="7" type="ORF">LZC94_15340</name>
</gene>
<evidence type="ECO:0000256" key="3">
    <source>
        <dbReference type="ARBA" id="ARBA00022692"/>
    </source>
</evidence>
<feature type="transmembrane region" description="Helical" evidence="6">
    <location>
        <begin position="20"/>
        <end position="40"/>
    </location>
</feature>
<keyword evidence="5 6" id="KW-0472">Membrane</keyword>
<dbReference type="Pfam" id="PF03706">
    <property type="entry name" value="LPG_synthase_TM"/>
    <property type="match status" value="1"/>
</dbReference>
<dbReference type="Proteomes" id="UP001370348">
    <property type="component" value="Chromosome"/>
</dbReference>
<dbReference type="InterPro" id="IPR022791">
    <property type="entry name" value="L-PG_synthase/AglD"/>
</dbReference>
<evidence type="ECO:0000313" key="8">
    <source>
        <dbReference type="Proteomes" id="UP001370348"/>
    </source>
</evidence>
<keyword evidence="2" id="KW-1003">Cell membrane</keyword>